<dbReference type="GO" id="GO:0005975">
    <property type="term" value="P:carbohydrate metabolic process"/>
    <property type="evidence" value="ECO:0007669"/>
    <property type="project" value="InterPro"/>
</dbReference>
<dbReference type="GO" id="GO:0004553">
    <property type="term" value="F:hydrolase activity, hydrolyzing O-glycosyl compounds"/>
    <property type="evidence" value="ECO:0007669"/>
    <property type="project" value="InterPro"/>
</dbReference>
<organism evidence="1 2">
    <name type="scientific">Bacillus cereus</name>
    <dbReference type="NCBI Taxonomy" id="1396"/>
    <lineage>
        <taxon>Bacteria</taxon>
        <taxon>Bacillati</taxon>
        <taxon>Bacillota</taxon>
        <taxon>Bacilli</taxon>
        <taxon>Bacillales</taxon>
        <taxon>Bacillaceae</taxon>
        <taxon>Bacillus</taxon>
        <taxon>Bacillus cereus group</taxon>
    </lineage>
</organism>
<sequence>MMKTKKKQLIKGIMLSTVLGLGWIVAGDISQAAGHGLSQEEETPQWNEQALYKAGNIVSYEGIQYEAQDFSWGKQPSKTLRWRPLKREKKANKSYYSDAILSYYEGQWFLRK</sequence>
<dbReference type="AlphaFoldDB" id="A0A9X6UAR6"/>
<protein>
    <recommendedName>
        <fullName evidence="3">Chitin-binding protein</fullName>
    </recommendedName>
</protein>
<dbReference type="SUPFAM" id="SSF51055">
    <property type="entry name" value="Carbohydrate binding domain"/>
    <property type="match status" value="1"/>
</dbReference>
<comment type="caution">
    <text evidence="1">The sequence shown here is derived from an EMBL/GenBank/DDBJ whole genome shotgun (WGS) entry which is preliminary data.</text>
</comment>
<dbReference type="InterPro" id="IPR036573">
    <property type="entry name" value="CBM_sf_5/12"/>
</dbReference>
<evidence type="ECO:0000313" key="2">
    <source>
        <dbReference type="Proteomes" id="UP000220691"/>
    </source>
</evidence>
<gene>
    <name evidence="1" type="ORF">CN553_16775</name>
</gene>
<dbReference type="Proteomes" id="UP000220691">
    <property type="component" value="Unassembled WGS sequence"/>
</dbReference>
<dbReference type="GO" id="GO:0005576">
    <property type="term" value="C:extracellular region"/>
    <property type="evidence" value="ECO:0007669"/>
    <property type="project" value="InterPro"/>
</dbReference>
<dbReference type="GO" id="GO:0030246">
    <property type="term" value="F:carbohydrate binding"/>
    <property type="evidence" value="ECO:0007669"/>
    <property type="project" value="InterPro"/>
</dbReference>
<dbReference type="EMBL" id="NUAN01000098">
    <property type="protein sequence ID" value="PEN95267.1"/>
    <property type="molecule type" value="Genomic_DNA"/>
</dbReference>
<reference evidence="1 2" key="1">
    <citation type="submission" date="2017-09" db="EMBL/GenBank/DDBJ databases">
        <title>Large-scale bioinformatics analysis of Bacillus genomes uncovers conserved roles of natural products in bacterial physiology.</title>
        <authorList>
            <consortium name="Agbiome Team Llc"/>
            <person name="Bleich R.M."/>
            <person name="Kirk G.J."/>
            <person name="Santa Maria K.C."/>
            <person name="Allen S.E."/>
            <person name="Farag S."/>
            <person name="Shank E.A."/>
            <person name="Bowers A."/>
        </authorList>
    </citation>
    <scope>NUCLEOTIDE SEQUENCE [LARGE SCALE GENOMIC DNA]</scope>
    <source>
        <strain evidence="1 2">AFS027647</strain>
    </source>
</reference>
<accession>A0A9X6UAR6</accession>
<dbReference type="RefSeq" id="WP_098126883.1">
    <property type="nucleotide sequence ID" value="NZ_NUAN01000098.1"/>
</dbReference>
<evidence type="ECO:0008006" key="3">
    <source>
        <dbReference type="Google" id="ProtNLM"/>
    </source>
</evidence>
<dbReference type="Gene3D" id="2.10.10.20">
    <property type="entry name" value="Carbohydrate-binding module superfamily 5/12"/>
    <property type="match status" value="1"/>
</dbReference>
<name>A0A9X6UAR6_BACCE</name>
<evidence type="ECO:0000313" key="1">
    <source>
        <dbReference type="EMBL" id="PEN95267.1"/>
    </source>
</evidence>
<proteinExistence type="predicted"/>